<keyword evidence="1" id="KW-0808">Transferase</keyword>
<evidence type="ECO:0000256" key="4">
    <source>
        <dbReference type="ARBA" id="ARBA00022840"/>
    </source>
</evidence>
<accession>A0A015IUD9</accession>
<protein>
    <submittedName>
        <fullName evidence="7">Rad53p</fullName>
    </submittedName>
</protein>
<name>A0A015IUD9_RHIIW</name>
<dbReference type="PANTHER" id="PTHR44329:SF288">
    <property type="entry name" value="MITOGEN-ACTIVATED PROTEIN KINASE KINASE KINASE 20"/>
    <property type="match status" value="1"/>
</dbReference>
<dbReference type="InterPro" id="IPR017441">
    <property type="entry name" value="Protein_kinase_ATP_BS"/>
</dbReference>
<keyword evidence="3" id="KW-0418">Kinase</keyword>
<dbReference type="HOGENOM" id="CLU_000288_7_8_1"/>
<evidence type="ECO:0000313" key="8">
    <source>
        <dbReference type="Proteomes" id="UP000022910"/>
    </source>
</evidence>
<evidence type="ECO:0000256" key="5">
    <source>
        <dbReference type="PROSITE-ProRule" id="PRU10141"/>
    </source>
</evidence>
<sequence>MEIIKNNFKGNNFKNRFTSGNKKIDDFIQRENDRRMVKFEWISYNQFIDIEETDVQGFVTAIWKDSSLEFYEDFGMYIRDLNKKVVLKIFNNSNNSQNISYEFLNKVKSYLTTEDEFITNSLYYDGNDNYNYCYGMSQNPDTKDYILVFHEKYLETCCKNCGENYSDNIIFEWIPYNQFTSIQEIGNIGAIAIWKNGPLYYKPYLNKYERKLINENVSLKYLSNILDILDEFLDKVKSKDIASYGMSQNPYTKDYILVSHKEYFEIYCLKCDEEYINIKYKWCKPCQIDFLKNNFINWTSGNKQIDNFIQEKQLQIYNPSEMVFEWIPYNQLTGIQEIENIGTIAIWKNGPLYYNSNLNKYERKLENENVSLSDILDILEVLDKVKSKDIVSYGMSQNPDTKDYILVSYKGYFEKYCLKCDEKYTNMKYKWCRPCQIDYLKSNFIDWTKIKQIEAFIDFLQKEQFKWIPYEQFSDIKEIGNIGATAIWKNKPLIYDFLIGQQRSVALRYLYNLQYISDEFLSMIKSKDITSYGVSQNPDTKDYILVFHEKYLEKFCKDCGENYPDEINKWCKSCQIDFLECNFASWTSGDKQIDCFIQEKRSQIDSPLDIVFEWISYNQFSDIRERENGFAAAVWKDGPLKFDRCSKKYVRNLNRNVALKYLYDFQYITDEFLNKVNSYLTSYGISQNSDTKDYILVFHEKMFENSYEYLNKYLEKCLEEHFEKYCVKCGKEYTSEVYKWCKLCMINCKNIRIVNVIKINSKIKWIPYNQLSDIKEIGKGGFATVYSAIWNNRKVALKCLHNSQNFIYEFLNEVEVYLAYTNQKFSNILKIYGMSQNSDTEEFIIVLEYAEGGNFNDYLYRNYKSFNWSNKLQILMNIIKGLKEIHQKQMIHRDFHTKNILFKHIEYINICISDMGLCGEVGNIDETKIYGVVAPEVLRGKLYTQAADIYSFGMIMYFVATGSQPFANRAHDKLLALDICNGIRPEINEPRAPKCYIDLMKKCWDSNPNNRPNAVKIERFIWLFHYSLTLSASEFKFFMKIEKEQHYEIEKQFKEAEEYSKENPLFIEDIQSTTHPQAIYTSRLLNHFTKDLPSECLDCEI</sequence>
<dbReference type="Proteomes" id="UP000022910">
    <property type="component" value="Unassembled WGS sequence"/>
</dbReference>
<gene>
    <name evidence="7" type="ORF">RirG_175870</name>
</gene>
<evidence type="ECO:0000313" key="7">
    <source>
        <dbReference type="EMBL" id="EXX60882.1"/>
    </source>
</evidence>
<dbReference type="Pfam" id="PF07714">
    <property type="entry name" value="PK_Tyr_Ser-Thr"/>
    <property type="match status" value="1"/>
</dbReference>
<dbReference type="GO" id="GO:0004674">
    <property type="term" value="F:protein serine/threonine kinase activity"/>
    <property type="evidence" value="ECO:0007669"/>
    <property type="project" value="TreeGrafter"/>
</dbReference>
<dbReference type="InterPro" id="IPR011009">
    <property type="entry name" value="Kinase-like_dom_sf"/>
</dbReference>
<dbReference type="GO" id="GO:0005524">
    <property type="term" value="F:ATP binding"/>
    <property type="evidence" value="ECO:0007669"/>
    <property type="project" value="UniProtKB-UniRule"/>
</dbReference>
<dbReference type="OrthoDB" id="2420377at2759"/>
<reference evidence="7 8" key="1">
    <citation type="submission" date="2014-02" db="EMBL/GenBank/DDBJ databases">
        <title>Single nucleus genome sequencing reveals high similarity among nuclei of an endomycorrhizal fungus.</title>
        <authorList>
            <person name="Lin K."/>
            <person name="Geurts R."/>
            <person name="Zhang Z."/>
            <person name="Limpens E."/>
            <person name="Saunders D.G."/>
            <person name="Mu D."/>
            <person name="Pang E."/>
            <person name="Cao H."/>
            <person name="Cha H."/>
            <person name="Lin T."/>
            <person name="Zhou Q."/>
            <person name="Shang Y."/>
            <person name="Li Y."/>
            <person name="Ivanov S."/>
            <person name="Sharma T."/>
            <person name="Velzen R.V."/>
            <person name="Ruijter N.D."/>
            <person name="Aanen D.K."/>
            <person name="Win J."/>
            <person name="Kamoun S."/>
            <person name="Bisseling T."/>
            <person name="Huang S."/>
        </authorList>
    </citation>
    <scope>NUCLEOTIDE SEQUENCE [LARGE SCALE GENOMIC DNA]</scope>
    <source>
        <strain evidence="8">DAOM197198w</strain>
    </source>
</reference>
<dbReference type="InterPro" id="IPR000719">
    <property type="entry name" value="Prot_kinase_dom"/>
</dbReference>
<evidence type="ECO:0000256" key="1">
    <source>
        <dbReference type="ARBA" id="ARBA00022679"/>
    </source>
</evidence>
<dbReference type="AlphaFoldDB" id="A0A015IUD9"/>
<keyword evidence="4 5" id="KW-0067">ATP-binding</keyword>
<dbReference type="PROSITE" id="PS50011">
    <property type="entry name" value="PROTEIN_KINASE_DOM"/>
    <property type="match status" value="1"/>
</dbReference>
<proteinExistence type="predicted"/>
<evidence type="ECO:0000256" key="3">
    <source>
        <dbReference type="ARBA" id="ARBA00022777"/>
    </source>
</evidence>
<dbReference type="PANTHER" id="PTHR44329">
    <property type="entry name" value="SERINE/THREONINE-PROTEIN KINASE TNNI3K-RELATED"/>
    <property type="match status" value="1"/>
</dbReference>
<organism evidence="7 8">
    <name type="scientific">Rhizophagus irregularis (strain DAOM 197198w)</name>
    <name type="common">Glomus intraradices</name>
    <dbReference type="NCBI Taxonomy" id="1432141"/>
    <lineage>
        <taxon>Eukaryota</taxon>
        <taxon>Fungi</taxon>
        <taxon>Fungi incertae sedis</taxon>
        <taxon>Mucoromycota</taxon>
        <taxon>Glomeromycotina</taxon>
        <taxon>Glomeromycetes</taxon>
        <taxon>Glomerales</taxon>
        <taxon>Glomeraceae</taxon>
        <taxon>Rhizophagus</taxon>
    </lineage>
</organism>
<keyword evidence="8" id="KW-1185">Reference proteome</keyword>
<dbReference type="Gene3D" id="1.10.510.10">
    <property type="entry name" value="Transferase(Phosphotransferase) domain 1"/>
    <property type="match status" value="1"/>
</dbReference>
<dbReference type="InterPro" id="IPR001245">
    <property type="entry name" value="Ser-Thr/Tyr_kinase_cat_dom"/>
</dbReference>
<evidence type="ECO:0000256" key="2">
    <source>
        <dbReference type="ARBA" id="ARBA00022741"/>
    </source>
</evidence>
<dbReference type="PROSITE" id="PS00107">
    <property type="entry name" value="PROTEIN_KINASE_ATP"/>
    <property type="match status" value="1"/>
</dbReference>
<comment type="caution">
    <text evidence="7">The sequence shown here is derived from an EMBL/GenBank/DDBJ whole genome shotgun (WGS) entry which is preliminary data.</text>
</comment>
<dbReference type="SUPFAM" id="SSF56112">
    <property type="entry name" value="Protein kinase-like (PK-like)"/>
    <property type="match status" value="1"/>
</dbReference>
<keyword evidence="2 5" id="KW-0547">Nucleotide-binding</keyword>
<evidence type="ECO:0000259" key="6">
    <source>
        <dbReference type="PROSITE" id="PS50011"/>
    </source>
</evidence>
<dbReference type="EMBL" id="JEMT01025834">
    <property type="protein sequence ID" value="EXX60882.1"/>
    <property type="molecule type" value="Genomic_DNA"/>
</dbReference>
<dbReference type="InterPro" id="IPR051681">
    <property type="entry name" value="Ser/Thr_Kinases-Pseudokinases"/>
</dbReference>
<feature type="domain" description="Protein kinase" evidence="6">
    <location>
        <begin position="771"/>
        <end position="1023"/>
    </location>
</feature>
<feature type="binding site" evidence="5">
    <location>
        <position position="798"/>
    </location>
    <ligand>
        <name>ATP</name>
        <dbReference type="ChEBI" id="CHEBI:30616"/>
    </ligand>
</feature>